<evidence type="ECO:0000256" key="1">
    <source>
        <dbReference type="ARBA" id="ARBA00012513"/>
    </source>
</evidence>
<feature type="binding site" evidence="10">
    <location>
        <position position="191"/>
    </location>
    <ligand>
        <name>ATP</name>
        <dbReference type="ChEBI" id="CHEBI:30616"/>
    </ligand>
</feature>
<dbReference type="PROSITE" id="PS00107">
    <property type="entry name" value="PROTEIN_KINASE_ATP"/>
    <property type="match status" value="1"/>
</dbReference>
<protein>
    <recommendedName>
        <fullName evidence="1">non-specific serine/threonine protein kinase</fullName>
        <ecNumber evidence="1">2.7.11.1</ecNumber>
    </recommendedName>
</protein>
<dbReference type="InterPro" id="IPR036305">
    <property type="entry name" value="RGS_sf"/>
</dbReference>
<dbReference type="Gene3D" id="3.30.200.20">
    <property type="entry name" value="Phosphorylase Kinase, domain 1"/>
    <property type="match status" value="1"/>
</dbReference>
<dbReference type="InterPro" id="IPR045270">
    <property type="entry name" value="STKc_AGC"/>
</dbReference>
<keyword evidence="6 14" id="KW-0418">Kinase</keyword>
<dbReference type="SMART" id="SM00315">
    <property type="entry name" value="RGS"/>
    <property type="match status" value="1"/>
</dbReference>
<evidence type="ECO:0000259" key="11">
    <source>
        <dbReference type="PROSITE" id="PS50011"/>
    </source>
</evidence>
<dbReference type="InterPro" id="IPR044926">
    <property type="entry name" value="RGS_subdomain_2"/>
</dbReference>
<evidence type="ECO:0000256" key="4">
    <source>
        <dbReference type="ARBA" id="ARBA00022679"/>
    </source>
</evidence>
<dbReference type="SMART" id="SM00220">
    <property type="entry name" value="S_TKc"/>
    <property type="match status" value="1"/>
</dbReference>
<evidence type="ECO:0000313" key="14">
    <source>
        <dbReference type="EMBL" id="KAG5189373.1"/>
    </source>
</evidence>
<keyword evidence="5 10" id="KW-0547">Nucleotide-binding</keyword>
<dbReference type="Pfam" id="PF00615">
    <property type="entry name" value="RGS"/>
    <property type="match status" value="1"/>
</dbReference>
<evidence type="ECO:0000256" key="5">
    <source>
        <dbReference type="ARBA" id="ARBA00022741"/>
    </source>
</evidence>
<keyword evidence="7 10" id="KW-0067">ATP-binding</keyword>
<dbReference type="AlphaFoldDB" id="A0A835ZAC1"/>
<dbReference type="SUPFAM" id="SSF48097">
    <property type="entry name" value="Regulator of G-protein signaling, RGS"/>
    <property type="match status" value="1"/>
</dbReference>
<evidence type="ECO:0000259" key="13">
    <source>
        <dbReference type="PROSITE" id="PS51285"/>
    </source>
</evidence>
<dbReference type="PROSITE" id="PS50011">
    <property type="entry name" value="PROTEIN_KINASE_DOM"/>
    <property type="match status" value="1"/>
</dbReference>
<dbReference type="OrthoDB" id="354826at2759"/>
<dbReference type="Gene3D" id="1.10.167.10">
    <property type="entry name" value="Regulator of G-protein Signalling 4, domain 2"/>
    <property type="match status" value="1"/>
</dbReference>
<comment type="caution">
    <text evidence="14">The sequence shown here is derived from an EMBL/GenBank/DDBJ whole genome shotgun (WGS) entry which is preliminary data.</text>
</comment>
<comment type="catalytic activity">
    <reaction evidence="9">
        <text>L-seryl-[protein] + ATP = O-phospho-L-seryl-[protein] + ADP + H(+)</text>
        <dbReference type="Rhea" id="RHEA:17989"/>
        <dbReference type="Rhea" id="RHEA-COMP:9863"/>
        <dbReference type="Rhea" id="RHEA-COMP:11604"/>
        <dbReference type="ChEBI" id="CHEBI:15378"/>
        <dbReference type="ChEBI" id="CHEBI:29999"/>
        <dbReference type="ChEBI" id="CHEBI:30616"/>
        <dbReference type="ChEBI" id="CHEBI:83421"/>
        <dbReference type="ChEBI" id="CHEBI:456216"/>
        <dbReference type="EC" id="2.7.11.1"/>
    </reaction>
</comment>
<dbReference type="GO" id="GO:0005524">
    <property type="term" value="F:ATP binding"/>
    <property type="evidence" value="ECO:0007669"/>
    <property type="project" value="UniProtKB-UniRule"/>
</dbReference>
<dbReference type="InterPro" id="IPR016137">
    <property type="entry name" value="RGS"/>
</dbReference>
<evidence type="ECO:0000259" key="12">
    <source>
        <dbReference type="PROSITE" id="PS50132"/>
    </source>
</evidence>
<evidence type="ECO:0000256" key="6">
    <source>
        <dbReference type="ARBA" id="ARBA00022777"/>
    </source>
</evidence>
<dbReference type="PANTHER" id="PTHR24351">
    <property type="entry name" value="RIBOSOMAL PROTEIN S6 KINASE"/>
    <property type="match status" value="1"/>
</dbReference>
<dbReference type="InterPro" id="IPR000719">
    <property type="entry name" value="Prot_kinase_dom"/>
</dbReference>
<dbReference type="FunFam" id="1.10.510.10:FF:000024">
    <property type="entry name" value="Probable serine/threonine-protein kinase cot-1"/>
    <property type="match status" value="1"/>
</dbReference>
<name>A0A835ZAC1_9STRA</name>
<evidence type="ECO:0000256" key="8">
    <source>
        <dbReference type="ARBA" id="ARBA00047899"/>
    </source>
</evidence>
<dbReference type="Gene3D" id="1.10.510.10">
    <property type="entry name" value="Transferase(Phosphotransferase) domain 1"/>
    <property type="match status" value="1"/>
</dbReference>
<dbReference type="EC" id="2.7.11.1" evidence="1"/>
<proteinExistence type="predicted"/>
<evidence type="ECO:0000313" key="15">
    <source>
        <dbReference type="Proteomes" id="UP000664859"/>
    </source>
</evidence>
<accession>A0A835ZAC1</accession>
<dbReference type="PROSITE" id="PS50132">
    <property type="entry name" value="RGS"/>
    <property type="match status" value="1"/>
</dbReference>
<evidence type="ECO:0000256" key="9">
    <source>
        <dbReference type="ARBA" id="ARBA00048679"/>
    </source>
</evidence>
<dbReference type="InterPro" id="IPR000961">
    <property type="entry name" value="AGC-kinase_C"/>
</dbReference>
<reference evidence="14" key="1">
    <citation type="submission" date="2021-02" db="EMBL/GenBank/DDBJ databases">
        <title>First Annotated Genome of the Yellow-green Alga Tribonema minus.</title>
        <authorList>
            <person name="Mahan K.M."/>
        </authorList>
    </citation>
    <scope>NUCLEOTIDE SEQUENCE</scope>
    <source>
        <strain evidence="14">UTEX B ZZ1240</strain>
    </source>
</reference>
<dbReference type="Proteomes" id="UP000664859">
    <property type="component" value="Unassembled WGS sequence"/>
</dbReference>
<feature type="domain" description="Protein kinase" evidence="11">
    <location>
        <begin position="162"/>
        <end position="461"/>
    </location>
</feature>
<evidence type="ECO:0000256" key="3">
    <source>
        <dbReference type="ARBA" id="ARBA00022553"/>
    </source>
</evidence>
<dbReference type="InterPro" id="IPR017441">
    <property type="entry name" value="Protein_kinase_ATP_BS"/>
</dbReference>
<dbReference type="CDD" id="cd05123">
    <property type="entry name" value="STKc_AGC"/>
    <property type="match status" value="1"/>
</dbReference>
<keyword evidence="2" id="KW-0723">Serine/threonine-protein kinase</keyword>
<evidence type="ECO:0000256" key="7">
    <source>
        <dbReference type="ARBA" id="ARBA00022840"/>
    </source>
</evidence>
<keyword evidence="15" id="KW-1185">Reference proteome</keyword>
<dbReference type="Pfam" id="PF00069">
    <property type="entry name" value="Pkinase"/>
    <property type="match status" value="2"/>
</dbReference>
<sequence>MVEKFEKDGTLPAGVDSDPEHMELRTILEDPVGQKYIGAFAKKTLTHESFFAWTEIQEYRSIPTADYQRGMAMHIYQKYIKEGAILQLGCVKPADRQCIKAVLDQSKYDASVTNNQLYDKVQQAVFIEMYHNTFQRFKVSDEYSEMRKMLRETYNRVCLSDFDYIAQIGEGGFGRVVHVRKKSTMAHLAMKIQLKTALLETFSDDPNRIDNERRVLAATYHPFIVGMNYAFQTETLAIMVLDLVTCGDLQEAINQAPNKRLNEVRVQFYVAEIILALSHLHELGLMFRDLKPCNVLLGQDGHVKLTDMGGVAEFAKGTCLDPMDSCSGSSPYMMEIGGQRKGNTEARKLSQSHRRRSIMGTHGYMAPEMVILLSQPRAVRKGYTKAVDFWSLGVTMYKLLTGVRPFENKRFLNEILTEVRFPPYMSAEAKDLVIRLLDGNEHRRLGASPELLAELKAHPFFNGIDWVRLSVRHMIPPYVPDAKPLEQTPQYASFDALMEAYRTQDEADRSGGTPMCDWTQKPSPADQRFFQSWDFISMQTLKIEMGIANEMVSHDTNFKVRQLMGDPGDSSKASPRGVFILRHANSMSASRGNKLGKSM</sequence>
<comment type="catalytic activity">
    <reaction evidence="8">
        <text>L-threonyl-[protein] + ATP = O-phospho-L-threonyl-[protein] + ADP + H(+)</text>
        <dbReference type="Rhea" id="RHEA:46608"/>
        <dbReference type="Rhea" id="RHEA-COMP:11060"/>
        <dbReference type="Rhea" id="RHEA-COMP:11605"/>
        <dbReference type="ChEBI" id="CHEBI:15378"/>
        <dbReference type="ChEBI" id="CHEBI:30013"/>
        <dbReference type="ChEBI" id="CHEBI:30616"/>
        <dbReference type="ChEBI" id="CHEBI:61977"/>
        <dbReference type="ChEBI" id="CHEBI:456216"/>
        <dbReference type="EC" id="2.7.11.1"/>
    </reaction>
</comment>
<dbReference type="InterPro" id="IPR011009">
    <property type="entry name" value="Kinase-like_dom_sf"/>
</dbReference>
<evidence type="ECO:0000256" key="10">
    <source>
        <dbReference type="PROSITE-ProRule" id="PRU10141"/>
    </source>
</evidence>
<organism evidence="14 15">
    <name type="scientific">Tribonema minus</name>
    <dbReference type="NCBI Taxonomy" id="303371"/>
    <lineage>
        <taxon>Eukaryota</taxon>
        <taxon>Sar</taxon>
        <taxon>Stramenopiles</taxon>
        <taxon>Ochrophyta</taxon>
        <taxon>PX clade</taxon>
        <taxon>Xanthophyceae</taxon>
        <taxon>Tribonematales</taxon>
        <taxon>Tribonemataceae</taxon>
        <taxon>Tribonema</taxon>
    </lineage>
</organism>
<gene>
    <name evidence="14" type="ORF">JKP88DRAFT_177062</name>
</gene>
<dbReference type="PROSITE" id="PS51285">
    <property type="entry name" value="AGC_KINASE_CTER"/>
    <property type="match status" value="1"/>
</dbReference>
<feature type="domain" description="AGC-kinase C-terminal" evidence="13">
    <location>
        <begin position="462"/>
        <end position="545"/>
    </location>
</feature>
<feature type="domain" description="RGS" evidence="12">
    <location>
        <begin position="23"/>
        <end position="147"/>
    </location>
</feature>
<dbReference type="GO" id="GO:0007010">
    <property type="term" value="P:cytoskeleton organization"/>
    <property type="evidence" value="ECO:0007669"/>
    <property type="project" value="UniProtKB-ARBA"/>
</dbReference>
<dbReference type="GO" id="GO:0004674">
    <property type="term" value="F:protein serine/threonine kinase activity"/>
    <property type="evidence" value="ECO:0007669"/>
    <property type="project" value="UniProtKB-KW"/>
</dbReference>
<dbReference type="EMBL" id="JAFCMP010000052">
    <property type="protein sequence ID" value="KAG5189373.1"/>
    <property type="molecule type" value="Genomic_DNA"/>
</dbReference>
<evidence type="ECO:0000256" key="2">
    <source>
        <dbReference type="ARBA" id="ARBA00022527"/>
    </source>
</evidence>
<keyword evidence="4" id="KW-0808">Transferase</keyword>
<keyword evidence="3" id="KW-0597">Phosphoprotein</keyword>
<dbReference type="SUPFAM" id="SSF56112">
    <property type="entry name" value="Protein kinase-like (PK-like)"/>
    <property type="match status" value="1"/>
</dbReference>